<name>A0AAQ4EVW0_AMBAM</name>
<dbReference type="SUPFAM" id="SSF57567">
    <property type="entry name" value="Serine protease inhibitors"/>
    <property type="match status" value="1"/>
</dbReference>
<dbReference type="Proteomes" id="UP001321473">
    <property type="component" value="Unassembled WGS sequence"/>
</dbReference>
<comment type="caution">
    <text evidence="1">The sequence shown here is derived from an EMBL/GenBank/DDBJ whole genome shotgun (WGS) entry which is preliminary data.</text>
</comment>
<reference evidence="1 2" key="1">
    <citation type="journal article" date="2023" name="Arcadia Sci">
        <title>De novo assembly of a long-read Amblyomma americanum tick genome.</title>
        <authorList>
            <person name="Chou S."/>
            <person name="Poskanzer K.E."/>
            <person name="Rollins M."/>
            <person name="Thuy-Boun P.S."/>
        </authorList>
    </citation>
    <scope>NUCLEOTIDE SEQUENCE [LARGE SCALE GENOMIC DNA]</scope>
    <source>
        <strain evidence="1">F_SG_1</strain>
        <tissue evidence="1">Salivary glands</tissue>
    </source>
</reference>
<gene>
    <name evidence="1" type="ORF">V5799_019808</name>
</gene>
<keyword evidence="2" id="KW-1185">Reference proteome</keyword>
<dbReference type="CDD" id="cd19941">
    <property type="entry name" value="TIL"/>
    <property type="match status" value="1"/>
</dbReference>
<proteinExistence type="predicted"/>
<organism evidence="1 2">
    <name type="scientific">Amblyomma americanum</name>
    <name type="common">Lone star tick</name>
    <dbReference type="NCBI Taxonomy" id="6943"/>
    <lineage>
        <taxon>Eukaryota</taxon>
        <taxon>Metazoa</taxon>
        <taxon>Ecdysozoa</taxon>
        <taxon>Arthropoda</taxon>
        <taxon>Chelicerata</taxon>
        <taxon>Arachnida</taxon>
        <taxon>Acari</taxon>
        <taxon>Parasitiformes</taxon>
        <taxon>Ixodida</taxon>
        <taxon>Ixodoidea</taxon>
        <taxon>Ixodidae</taxon>
        <taxon>Amblyomminae</taxon>
        <taxon>Amblyomma</taxon>
    </lineage>
</organism>
<evidence type="ECO:0000313" key="1">
    <source>
        <dbReference type="EMBL" id="KAK8778851.1"/>
    </source>
</evidence>
<sequence>MQQTCIPKPKDIASCPGGEVWTFCPREGIPNGRQCPEVWPPKRCAWLSIQCGCPLGKYQHVDGRCVKFSECHLVLKGGWAQARRADVCRMGSANLRNSNSSNHRATQIFGRIEKNKSPGPRKQQIHPGRPKFWTFIEDRSGDHVAGT</sequence>
<evidence type="ECO:0008006" key="3">
    <source>
        <dbReference type="Google" id="ProtNLM"/>
    </source>
</evidence>
<protein>
    <recommendedName>
        <fullName evidence="3">TIL domain-containing protein</fullName>
    </recommendedName>
</protein>
<accession>A0AAQ4EVW0</accession>
<dbReference type="InterPro" id="IPR036084">
    <property type="entry name" value="Ser_inhib-like_sf"/>
</dbReference>
<evidence type="ECO:0000313" key="2">
    <source>
        <dbReference type="Proteomes" id="UP001321473"/>
    </source>
</evidence>
<dbReference type="EMBL" id="JARKHS020010344">
    <property type="protein sequence ID" value="KAK8778851.1"/>
    <property type="molecule type" value="Genomic_DNA"/>
</dbReference>
<dbReference type="AlphaFoldDB" id="A0AAQ4EVW0"/>